<dbReference type="Gene3D" id="3.20.20.80">
    <property type="entry name" value="Glycosidases"/>
    <property type="match status" value="1"/>
</dbReference>
<dbReference type="EMBL" id="JBHTCE010000001">
    <property type="protein sequence ID" value="MFC7389502.1"/>
    <property type="molecule type" value="Genomic_DNA"/>
</dbReference>
<dbReference type="NCBIfam" id="NF006968">
    <property type="entry name" value="PRK09441.1-1"/>
    <property type="match status" value="1"/>
</dbReference>
<comment type="caution">
    <text evidence="8">The sequence shown here is derived from an EMBL/GenBank/DDBJ whole genome shotgun (WGS) entry which is preliminary data.</text>
</comment>
<gene>
    <name evidence="8" type="ORF">ACFQO8_05050</name>
</gene>
<keyword evidence="4 8" id="KW-0378">Hydrolase</keyword>
<dbReference type="InterPro" id="IPR013780">
    <property type="entry name" value="Glyco_hydro_b"/>
</dbReference>
<sequence length="490" mass="57066">MERNHTMMQFFEWHVEADQKHWKRLKERAEDLNKAGITALWLPPVTKGQSDKDTGYGIYDLYDLGEFDQKGSIATKYGTKKELLEATSFCQQELGMQIYMDVVMNHKAGADATEKFEVLEVDPDDRTKVLSDEPFEIEGWTKFDYEARDGKYSSFKWDFTHFNGTDYDAATDRSGIFFIVGENKRWNDNVDDEFGVYDYLMFANIDYHHPEVREEVLNWGKWFIEETKCDGFRLDAIKHINYDFVKEFSQTMREEKGDQFYFVGEFWKSDLDACREFLDNIDYHVDLFDVPLHYKLHQASEEGASFDMRTIFDDTLVQSHPLHAVTFVDNHDSQPEEALESWVKDWFKQIAYGLVLLRKDGYPCVFYGDYYGIDGPHPTDGMKLAIDTLLYARREKAYGEQDDYFDDSNVIGWVRKGVEEIERSGCAVLISTSDEAEKRMFVGEERAGETWVDLTNTREDKIEIDDEGFGVFKVAAGSISVWALPEEDVE</sequence>
<dbReference type="NCBIfam" id="NF006969">
    <property type="entry name" value="PRK09441.1-2"/>
    <property type="match status" value="1"/>
</dbReference>
<keyword evidence="5" id="KW-0119">Carbohydrate metabolism</keyword>
<dbReference type="InterPro" id="IPR017853">
    <property type="entry name" value="GH"/>
</dbReference>
<keyword evidence="6 8" id="KW-0326">Glycosidase</keyword>
<name>A0ABW2PK26_9BACL</name>
<evidence type="ECO:0000256" key="6">
    <source>
        <dbReference type="ARBA" id="ARBA00023295"/>
    </source>
</evidence>
<dbReference type="Proteomes" id="UP001596439">
    <property type="component" value="Unassembled WGS sequence"/>
</dbReference>
<protein>
    <submittedName>
        <fullName evidence="8">Alpha-amylase</fullName>
        <ecNumber evidence="8">3.2.1.1</ecNumber>
    </submittedName>
</protein>
<dbReference type="SMART" id="SM00642">
    <property type="entry name" value="Aamy"/>
    <property type="match status" value="1"/>
</dbReference>
<keyword evidence="9" id="KW-1185">Reference proteome</keyword>
<accession>A0ABW2PK26</accession>
<dbReference type="PANTHER" id="PTHR43447">
    <property type="entry name" value="ALPHA-AMYLASE"/>
    <property type="match status" value="1"/>
</dbReference>
<dbReference type="InterPro" id="IPR013776">
    <property type="entry name" value="A-amylase_thermo"/>
</dbReference>
<evidence type="ECO:0000256" key="2">
    <source>
        <dbReference type="ARBA" id="ARBA00008061"/>
    </source>
</evidence>
<comment type="cofactor">
    <cofactor evidence="1">
        <name>Ca(2+)</name>
        <dbReference type="ChEBI" id="CHEBI:29108"/>
    </cofactor>
</comment>
<organism evidence="8 9">
    <name type="scientific">Exiguobacterium aestuarii</name>
    <dbReference type="NCBI Taxonomy" id="273527"/>
    <lineage>
        <taxon>Bacteria</taxon>
        <taxon>Bacillati</taxon>
        <taxon>Bacillota</taxon>
        <taxon>Bacilli</taxon>
        <taxon>Bacillales</taxon>
        <taxon>Bacillales Family XII. Incertae Sedis</taxon>
        <taxon>Exiguobacterium</taxon>
    </lineage>
</organism>
<dbReference type="CDD" id="cd11318">
    <property type="entry name" value="AmyAc_bac_fung_AmyA"/>
    <property type="match status" value="1"/>
</dbReference>
<evidence type="ECO:0000256" key="3">
    <source>
        <dbReference type="ARBA" id="ARBA00022723"/>
    </source>
</evidence>
<dbReference type="SUPFAM" id="SSF51011">
    <property type="entry name" value="Glycosyl hydrolase domain"/>
    <property type="match status" value="1"/>
</dbReference>
<proteinExistence type="inferred from homology"/>
<dbReference type="RefSeq" id="WP_214787453.1">
    <property type="nucleotide sequence ID" value="NZ_JANIEL010000022.1"/>
</dbReference>
<evidence type="ECO:0000256" key="5">
    <source>
        <dbReference type="ARBA" id="ARBA00023277"/>
    </source>
</evidence>
<comment type="similarity">
    <text evidence="2">Belongs to the glycosyl hydrolase 13 family.</text>
</comment>
<dbReference type="InterPro" id="IPR006047">
    <property type="entry name" value="GH13_cat_dom"/>
</dbReference>
<dbReference type="GO" id="GO:0004556">
    <property type="term" value="F:alpha-amylase activity"/>
    <property type="evidence" value="ECO:0007669"/>
    <property type="project" value="UniProtKB-EC"/>
</dbReference>
<evidence type="ECO:0000313" key="8">
    <source>
        <dbReference type="EMBL" id="MFC7389502.1"/>
    </source>
</evidence>
<evidence type="ECO:0000259" key="7">
    <source>
        <dbReference type="SMART" id="SM00642"/>
    </source>
</evidence>
<feature type="domain" description="Glycosyl hydrolase family 13 catalytic" evidence="7">
    <location>
        <begin position="5"/>
        <end position="393"/>
    </location>
</feature>
<dbReference type="Gene3D" id="2.60.40.1180">
    <property type="entry name" value="Golgi alpha-mannosidase II"/>
    <property type="match status" value="1"/>
</dbReference>
<reference evidence="9" key="1">
    <citation type="journal article" date="2019" name="Int. J. Syst. Evol. Microbiol.">
        <title>The Global Catalogue of Microorganisms (GCM) 10K type strain sequencing project: providing services to taxonomists for standard genome sequencing and annotation.</title>
        <authorList>
            <consortium name="The Broad Institute Genomics Platform"/>
            <consortium name="The Broad Institute Genome Sequencing Center for Infectious Disease"/>
            <person name="Wu L."/>
            <person name="Ma J."/>
        </authorList>
    </citation>
    <scope>NUCLEOTIDE SEQUENCE [LARGE SCALE GENOMIC DNA]</scope>
    <source>
        <strain evidence="9">CCUG 55590</strain>
    </source>
</reference>
<dbReference type="SUPFAM" id="SSF51445">
    <property type="entry name" value="(Trans)glycosidases"/>
    <property type="match status" value="1"/>
</dbReference>
<keyword evidence="3" id="KW-0479">Metal-binding</keyword>
<dbReference type="PIRSF" id="PIRSF001021">
    <property type="entry name" value="Alph-amls_thrmst"/>
    <property type="match status" value="1"/>
</dbReference>
<dbReference type="EC" id="3.2.1.1" evidence="8"/>
<evidence type="ECO:0000313" key="9">
    <source>
        <dbReference type="Proteomes" id="UP001596439"/>
    </source>
</evidence>
<evidence type="ECO:0000256" key="1">
    <source>
        <dbReference type="ARBA" id="ARBA00001913"/>
    </source>
</evidence>
<dbReference type="Gene3D" id="2.40.30.140">
    <property type="match status" value="1"/>
</dbReference>
<dbReference type="Pfam" id="PF00128">
    <property type="entry name" value="Alpha-amylase"/>
    <property type="match status" value="1"/>
</dbReference>
<evidence type="ECO:0000256" key="4">
    <source>
        <dbReference type="ARBA" id="ARBA00022801"/>
    </source>
</evidence>